<organism evidence="1 2">
    <name type="scientific">Tamlana crocina</name>
    <dbReference type="NCBI Taxonomy" id="393006"/>
    <lineage>
        <taxon>Bacteria</taxon>
        <taxon>Pseudomonadati</taxon>
        <taxon>Bacteroidota</taxon>
        <taxon>Flavobacteriia</taxon>
        <taxon>Flavobacteriales</taxon>
        <taxon>Flavobacteriaceae</taxon>
        <taxon>Tamlana</taxon>
    </lineage>
</organism>
<gene>
    <name evidence="1" type="ORF">HC176_14020</name>
</gene>
<name>A0ABX1DJW7_9FLAO</name>
<proteinExistence type="predicted"/>
<evidence type="ECO:0000313" key="1">
    <source>
        <dbReference type="EMBL" id="NJX16606.1"/>
    </source>
</evidence>
<reference evidence="1 2" key="1">
    <citation type="submission" date="2020-03" db="EMBL/GenBank/DDBJ databases">
        <title>Tamlana sp. nov, isolated from XXX.</title>
        <authorList>
            <person name="Cao W.R."/>
        </authorList>
    </citation>
    <scope>NUCLEOTIDE SEQUENCE [LARGE SCALE GENOMIC DNA]</scope>
    <source>
        <strain evidence="1 2">HST1-43</strain>
    </source>
</reference>
<sequence>MSKNLTATLKLNPSDLLITLNSKLSECTNSVFFGMNALETTTELPDSLSLEDDSIFMQTPIGKLTLDQSKQNFKHWILKKGFEDLISALTELLISFSHIIDLKEKIQKNNKLTLEKIKELIFETNDSNSTKNFPSLIKKVEGSLKQPLTYKSEVETINRVRRCLVHRNGIVRPTDFNVQNGLELKWWFLKFKLTNNGQTKNLERFDIITSETKMEMDDTPKSKLFTENQRVEFNYQEFNELALFCQRFGIDTLDKFKLS</sequence>
<protein>
    <recommendedName>
        <fullName evidence="3">DZIP3-like HEPN domain-containing protein</fullName>
    </recommendedName>
</protein>
<evidence type="ECO:0000313" key="2">
    <source>
        <dbReference type="Proteomes" id="UP000760545"/>
    </source>
</evidence>
<dbReference type="RefSeq" id="WP_167919342.1">
    <property type="nucleotide sequence ID" value="NZ_JAAVJS010000024.1"/>
</dbReference>
<dbReference type="EMBL" id="JAAVJS010000024">
    <property type="protein sequence ID" value="NJX16606.1"/>
    <property type="molecule type" value="Genomic_DNA"/>
</dbReference>
<accession>A0ABX1DJW7</accession>
<keyword evidence="2" id="KW-1185">Reference proteome</keyword>
<dbReference type="Proteomes" id="UP000760545">
    <property type="component" value="Unassembled WGS sequence"/>
</dbReference>
<evidence type="ECO:0008006" key="3">
    <source>
        <dbReference type="Google" id="ProtNLM"/>
    </source>
</evidence>
<comment type="caution">
    <text evidence="1">The sequence shown here is derived from an EMBL/GenBank/DDBJ whole genome shotgun (WGS) entry which is preliminary data.</text>
</comment>